<dbReference type="EMBL" id="VYUY01000019">
    <property type="protein sequence ID" value="KAA9130682.1"/>
    <property type="molecule type" value="Genomic_DNA"/>
</dbReference>
<proteinExistence type="predicted"/>
<evidence type="ECO:0000313" key="1">
    <source>
        <dbReference type="EMBL" id="KAA9130682.1"/>
    </source>
</evidence>
<organism evidence="1 2">
    <name type="scientific">Microbacterium caowuchunii</name>
    <dbReference type="NCBI Taxonomy" id="2614638"/>
    <lineage>
        <taxon>Bacteria</taxon>
        <taxon>Bacillati</taxon>
        <taxon>Actinomycetota</taxon>
        <taxon>Actinomycetes</taxon>
        <taxon>Micrococcales</taxon>
        <taxon>Microbacteriaceae</taxon>
        <taxon>Microbacterium</taxon>
    </lineage>
</organism>
<dbReference type="NCBIfam" id="NF046112">
    <property type="entry name" value="MSMEG_6209_Nter"/>
    <property type="match status" value="1"/>
</dbReference>
<sequence length="84" mass="9150">MTPISFPAGEDRDDTHVVDGWELTSYVAVVHRLSQRFPHLRTVDIEAVVIREHEAFTGGRPIAVPVDVEAGAEEILSAEPGATD</sequence>
<accession>A0A5N0T719</accession>
<protein>
    <submittedName>
        <fullName evidence="1">Uncharacterized protein</fullName>
    </submittedName>
</protein>
<name>A0A5N0T719_9MICO</name>
<evidence type="ECO:0000313" key="2">
    <source>
        <dbReference type="Proteomes" id="UP000326838"/>
    </source>
</evidence>
<reference evidence="2" key="1">
    <citation type="submission" date="2019-09" db="EMBL/GenBank/DDBJ databases">
        <title>Mumia zhuanghuii sp. nov. isolated from the intestinal contents of plateau pika (Ochotona curzoniae) in the Qinghai-Tibet plateau of China.</title>
        <authorList>
            <person name="Tian Z."/>
        </authorList>
    </citation>
    <scope>NUCLEOTIDE SEQUENCE [LARGE SCALE GENOMIC DNA]</scope>
    <source>
        <strain evidence="2">L-033</strain>
    </source>
</reference>
<dbReference type="Proteomes" id="UP000326838">
    <property type="component" value="Unassembled WGS sequence"/>
</dbReference>
<gene>
    <name evidence="1" type="ORF">F6B40_13725</name>
</gene>
<dbReference type="AlphaFoldDB" id="A0A5N0T719"/>
<dbReference type="RefSeq" id="WP_150894977.1">
    <property type="nucleotide sequence ID" value="NZ_VYUY01000019.1"/>
</dbReference>
<comment type="caution">
    <text evidence="1">The sequence shown here is derived from an EMBL/GenBank/DDBJ whole genome shotgun (WGS) entry which is preliminary data.</text>
</comment>
<keyword evidence="2" id="KW-1185">Reference proteome</keyword>